<dbReference type="PANTHER" id="PTHR43441:SF2">
    <property type="entry name" value="FAMILY ACETYLTRANSFERASE, PUTATIVE (AFU_ORTHOLOGUE AFUA_7G00850)-RELATED"/>
    <property type="match status" value="1"/>
</dbReference>
<keyword evidence="2" id="KW-0012">Acyltransferase</keyword>
<dbReference type="AlphaFoldDB" id="A0A7Y9JZ49"/>
<evidence type="ECO:0000259" key="1">
    <source>
        <dbReference type="PROSITE" id="PS51186"/>
    </source>
</evidence>
<dbReference type="Gene3D" id="3.40.630.30">
    <property type="match status" value="1"/>
</dbReference>
<dbReference type="RefSeq" id="WP_218887017.1">
    <property type="nucleotide sequence ID" value="NZ_BAABFI010000007.1"/>
</dbReference>
<proteinExistence type="predicted"/>
<dbReference type="GO" id="GO:0008999">
    <property type="term" value="F:protein-N-terminal-alanine acetyltransferase activity"/>
    <property type="evidence" value="ECO:0007669"/>
    <property type="project" value="TreeGrafter"/>
</dbReference>
<name>A0A7Y9JZ49_9CELL</name>
<evidence type="ECO:0000313" key="2">
    <source>
        <dbReference type="EMBL" id="NYD87497.1"/>
    </source>
</evidence>
<organism evidence="2 3">
    <name type="scientific">Cellulomonas oligotrophica</name>
    <dbReference type="NCBI Taxonomy" id="931536"/>
    <lineage>
        <taxon>Bacteria</taxon>
        <taxon>Bacillati</taxon>
        <taxon>Actinomycetota</taxon>
        <taxon>Actinomycetes</taxon>
        <taxon>Micrococcales</taxon>
        <taxon>Cellulomonadaceae</taxon>
        <taxon>Cellulomonas</taxon>
    </lineage>
</organism>
<dbReference type="PROSITE" id="PS51186">
    <property type="entry name" value="GNAT"/>
    <property type="match status" value="1"/>
</dbReference>
<dbReference type="GO" id="GO:0005737">
    <property type="term" value="C:cytoplasm"/>
    <property type="evidence" value="ECO:0007669"/>
    <property type="project" value="TreeGrafter"/>
</dbReference>
<dbReference type="SUPFAM" id="SSF55729">
    <property type="entry name" value="Acyl-CoA N-acyltransferases (Nat)"/>
    <property type="match status" value="1"/>
</dbReference>
<reference evidence="2 3" key="1">
    <citation type="submission" date="2020-07" db="EMBL/GenBank/DDBJ databases">
        <title>Sequencing the genomes of 1000 actinobacteria strains.</title>
        <authorList>
            <person name="Klenk H.-P."/>
        </authorList>
    </citation>
    <scope>NUCLEOTIDE SEQUENCE [LARGE SCALE GENOMIC DNA]</scope>
    <source>
        <strain evidence="2 3">DSM 24482</strain>
    </source>
</reference>
<dbReference type="Proteomes" id="UP000577956">
    <property type="component" value="Unassembled WGS sequence"/>
</dbReference>
<feature type="domain" description="N-acetyltransferase" evidence="1">
    <location>
        <begin position="1"/>
        <end position="162"/>
    </location>
</feature>
<gene>
    <name evidence="2" type="ORF">BKA21_003046</name>
</gene>
<dbReference type="Pfam" id="PF13302">
    <property type="entry name" value="Acetyltransf_3"/>
    <property type="match status" value="1"/>
</dbReference>
<dbReference type="EMBL" id="JACCBK010000001">
    <property type="protein sequence ID" value="NYD87497.1"/>
    <property type="molecule type" value="Genomic_DNA"/>
</dbReference>
<sequence>MVEQDLATFEAALSSREGTGEFQWFGFTSFHGVRRRFAEDGLIGPDGGVLTVTCGGDCAGRVEWFPSAWGRPATSTCWTLAIAILPVWRGQGIGTAAQALLVDHLFSSTRVERVQAFTDVDNVPERRALERCGFTLEGVLRRAQWRDGGWHDQALYSVLRPKDPQVP</sequence>
<dbReference type="InterPro" id="IPR000182">
    <property type="entry name" value="GNAT_dom"/>
</dbReference>
<protein>
    <submittedName>
        <fullName evidence="2">Aminoglycoside 6'-N-acetyltransferase</fullName>
        <ecNumber evidence="2">2.3.1.82</ecNumber>
    </submittedName>
</protein>
<dbReference type="InterPro" id="IPR016181">
    <property type="entry name" value="Acyl_CoA_acyltransferase"/>
</dbReference>
<dbReference type="EC" id="2.3.1.82" evidence="2"/>
<dbReference type="GO" id="GO:1990189">
    <property type="term" value="F:protein N-terminal-serine acetyltransferase activity"/>
    <property type="evidence" value="ECO:0007669"/>
    <property type="project" value="TreeGrafter"/>
</dbReference>
<dbReference type="PANTHER" id="PTHR43441">
    <property type="entry name" value="RIBOSOMAL-PROTEIN-SERINE ACETYLTRANSFERASE"/>
    <property type="match status" value="1"/>
</dbReference>
<accession>A0A7Y9JZ49</accession>
<evidence type="ECO:0000313" key="3">
    <source>
        <dbReference type="Proteomes" id="UP000577956"/>
    </source>
</evidence>
<keyword evidence="2" id="KW-0808">Transferase</keyword>
<comment type="caution">
    <text evidence="2">The sequence shown here is derived from an EMBL/GenBank/DDBJ whole genome shotgun (WGS) entry which is preliminary data.</text>
</comment>
<dbReference type="InterPro" id="IPR051908">
    <property type="entry name" value="Ribosomal_N-acetyltransferase"/>
</dbReference>
<dbReference type="GO" id="GO:0047663">
    <property type="term" value="F:aminoglycoside 6'-N-acetyltransferase activity"/>
    <property type="evidence" value="ECO:0007669"/>
    <property type="project" value="UniProtKB-EC"/>
</dbReference>